<evidence type="ECO:0000256" key="4">
    <source>
        <dbReference type="PIRSR" id="PIRSR005739-1"/>
    </source>
</evidence>
<dbReference type="RefSeq" id="WP_061605663.1">
    <property type="nucleotide sequence ID" value="NZ_JEMA01000181.1"/>
</dbReference>
<feature type="domain" description="O-methyltransferase C-terminal" evidence="5">
    <location>
        <begin position="115"/>
        <end position="314"/>
    </location>
</feature>
<dbReference type="PANTHER" id="PTHR43712">
    <property type="entry name" value="PUTATIVE (AFU_ORTHOLOGUE AFUA_4G14580)-RELATED"/>
    <property type="match status" value="1"/>
</dbReference>
<accession>A0A150R068</accession>
<dbReference type="SUPFAM" id="SSF46785">
    <property type="entry name" value="Winged helix' DNA-binding domain"/>
    <property type="match status" value="1"/>
</dbReference>
<feature type="domain" description="O-methyltransferase dimerisation" evidence="6">
    <location>
        <begin position="15"/>
        <end position="89"/>
    </location>
</feature>
<dbReference type="Gene3D" id="3.40.50.150">
    <property type="entry name" value="Vaccinia Virus protein VP39"/>
    <property type="match status" value="1"/>
</dbReference>
<comment type="caution">
    <text evidence="7">The sequence shown here is derived from an EMBL/GenBank/DDBJ whole genome shotgun (WGS) entry which is preliminary data.</text>
</comment>
<evidence type="ECO:0000256" key="1">
    <source>
        <dbReference type="ARBA" id="ARBA00022603"/>
    </source>
</evidence>
<dbReference type="Proteomes" id="UP000075260">
    <property type="component" value="Unassembled WGS sequence"/>
</dbReference>
<dbReference type="OrthoDB" id="9766840at2"/>
<dbReference type="Gene3D" id="1.10.10.10">
    <property type="entry name" value="Winged helix-like DNA-binding domain superfamily/Winged helix DNA-binding domain"/>
    <property type="match status" value="1"/>
</dbReference>
<organism evidence="7 8">
    <name type="scientific">Sorangium cellulosum</name>
    <name type="common">Polyangium cellulosum</name>
    <dbReference type="NCBI Taxonomy" id="56"/>
    <lineage>
        <taxon>Bacteria</taxon>
        <taxon>Pseudomonadati</taxon>
        <taxon>Myxococcota</taxon>
        <taxon>Polyangia</taxon>
        <taxon>Polyangiales</taxon>
        <taxon>Polyangiaceae</taxon>
        <taxon>Sorangium</taxon>
    </lineage>
</organism>
<dbReference type="AlphaFoldDB" id="A0A150R068"/>
<dbReference type="PANTHER" id="PTHR43712:SF2">
    <property type="entry name" value="O-METHYLTRANSFERASE CICE"/>
    <property type="match status" value="1"/>
</dbReference>
<keyword evidence="1 7" id="KW-0489">Methyltransferase</keyword>
<evidence type="ECO:0000256" key="3">
    <source>
        <dbReference type="ARBA" id="ARBA00022691"/>
    </source>
</evidence>
<dbReference type="GO" id="GO:0008171">
    <property type="term" value="F:O-methyltransferase activity"/>
    <property type="evidence" value="ECO:0007669"/>
    <property type="project" value="InterPro"/>
</dbReference>
<dbReference type="InterPro" id="IPR036388">
    <property type="entry name" value="WH-like_DNA-bd_sf"/>
</dbReference>
<dbReference type="EMBL" id="JEMA01000181">
    <property type="protein sequence ID" value="KYF73595.1"/>
    <property type="molecule type" value="Genomic_DNA"/>
</dbReference>
<dbReference type="Pfam" id="PF08100">
    <property type="entry name" value="Dimerisation"/>
    <property type="match status" value="1"/>
</dbReference>
<evidence type="ECO:0000259" key="6">
    <source>
        <dbReference type="Pfam" id="PF08100"/>
    </source>
</evidence>
<evidence type="ECO:0000256" key="2">
    <source>
        <dbReference type="ARBA" id="ARBA00022679"/>
    </source>
</evidence>
<keyword evidence="3" id="KW-0949">S-adenosyl-L-methionine</keyword>
<evidence type="ECO:0000313" key="8">
    <source>
        <dbReference type="Proteomes" id="UP000075260"/>
    </source>
</evidence>
<sequence length="336" mass="36224">MDPASAASPHEHIIHLSWAYLYSAALNAVAELGVADRLEAGPRSAASLADELGVQAQPLYRALRLLATVGVFIEDESGRFALTPAADVLRTNAPGSMRDAVLMVSHETFWMPAGKLGSTVRTGETQFTRIFGAPFFEHFARDPSVGPIFHRGMASFSDSENATIAGSYDFSRFQRVVDVGGGHGGFLIEVLRAAPSARGVLFDAAHVLRDARIAAAGLSERCELATGDFFKEVPGGDCIILKRILHDWSDQTAIEILRVCRRALAEGGRVVVVDTVIPPGNEPHPGKLLDVLMMVSMPGRERTEEEFRSMFAAADLRLERVVKTPAMLSVIEASAA</sequence>
<protein>
    <submittedName>
        <fullName evidence="7">SAM-dependent methyltransferase</fullName>
    </submittedName>
</protein>
<dbReference type="SUPFAM" id="SSF53335">
    <property type="entry name" value="S-adenosyl-L-methionine-dependent methyltransferases"/>
    <property type="match status" value="1"/>
</dbReference>
<dbReference type="InterPro" id="IPR029063">
    <property type="entry name" value="SAM-dependent_MTases_sf"/>
</dbReference>
<gene>
    <name evidence="7" type="ORF">BE15_06015</name>
</gene>
<reference evidence="7 8" key="1">
    <citation type="submission" date="2014-02" db="EMBL/GenBank/DDBJ databases">
        <title>The small core and large imbalanced accessory genome model reveals a collaborative survival strategy of Sorangium cellulosum strains in nature.</title>
        <authorList>
            <person name="Han K."/>
            <person name="Peng R."/>
            <person name="Blom J."/>
            <person name="Li Y.-Z."/>
        </authorList>
    </citation>
    <scope>NUCLEOTIDE SEQUENCE [LARGE SCALE GENOMIC DNA]</scope>
    <source>
        <strain evidence="7 8">So0008-312</strain>
    </source>
</reference>
<evidence type="ECO:0000313" key="7">
    <source>
        <dbReference type="EMBL" id="KYF73595.1"/>
    </source>
</evidence>
<dbReference type="InterPro" id="IPR016461">
    <property type="entry name" value="COMT-like"/>
</dbReference>
<evidence type="ECO:0000259" key="5">
    <source>
        <dbReference type="Pfam" id="PF00891"/>
    </source>
</evidence>
<dbReference type="InterPro" id="IPR001077">
    <property type="entry name" value="COMT_C"/>
</dbReference>
<dbReference type="InterPro" id="IPR036390">
    <property type="entry name" value="WH_DNA-bd_sf"/>
</dbReference>
<dbReference type="Pfam" id="PF00891">
    <property type="entry name" value="Methyltransf_2"/>
    <property type="match status" value="1"/>
</dbReference>
<dbReference type="InterPro" id="IPR012967">
    <property type="entry name" value="COMT_dimerisation"/>
</dbReference>
<dbReference type="GO" id="GO:0032259">
    <property type="term" value="P:methylation"/>
    <property type="evidence" value="ECO:0007669"/>
    <property type="project" value="UniProtKB-KW"/>
</dbReference>
<feature type="active site" description="Proton acceptor" evidence="4">
    <location>
        <position position="246"/>
    </location>
</feature>
<name>A0A150R068_SORCE</name>
<proteinExistence type="predicted"/>
<dbReference type="GO" id="GO:0046983">
    <property type="term" value="F:protein dimerization activity"/>
    <property type="evidence" value="ECO:0007669"/>
    <property type="project" value="InterPro"/>
</dbReference>
<dbReference type="PIRSF" id="PIRSF005739">
    <property type="entry name" value="O-mtase"/>
    <property type="match status" value="1"/>
</dbReference>
<keyword evidence="2 7" id="KW-0808">Transferase</keyword>
<dbReference type="PROSITE" id="PS51683">
    <property type="entry name" value="SAM_OMT_II"/>
    <property type="match status" value="1"/>
</dbReference>